<evidence type="ECO:0000259" key="1">
    <source>
        <dbReference type="PROSITE" id="PS51186"/>
    </source>
</evidence>
<dbReference type="InterPro" id="IPR055100">
    <property type="entry name" value="GNAT_LYC1-like"/>
</dbReference>
<organism evidence="2 3">
    <name type="scientific">Zygosaccharomyces rouxii</name>
    <dbReference type="NCBI Taxonomy" id="4956"/>
    <lineage>
        <taxon>Eukaryota</taxon>
        <taxon>Fungi</taxon>
        <taxon>Dikarya</taxon>
        <taxon>Ascomycota</taxon>
        <taxon>Saccharomycotina</taxon>
        <taxon>Saccharomycetes</taxon>
        <taxon>Saccharomycetales</taxon>
        <taxon>Saccharomycetaceae</taxon>
        <taxon>Zygosaccharomyces</taxon>
    </lineage>
</organism>
<accession>A0A1Q3ABI1</accession>
<sequence length="389" mass="45153">MTVQDLRFERITDPKEIRITHAQNGANWKGPLSTEAYVERERILGAASIASKHQLTEIREEFPELAPMLGIRYFALKDGDTIVSSCETLNRLGYFISPGESQKIEYNLMICIGGVFTPEEYRGKGYATYMMKKLTEYYDNIRDDSNAPRGVKQLTFTLYSEVGEYYKKFGFESKHVPVHTITQIDTFLKKYCEQTVFKNDGKFVEDSDYDSLVSLQDQEFRRNLLKLHKADPSAFAFTIKPDADIYKWFNLRDSFILGNIDRPQVPLTFGYAMGDKSHMLWHHNWGSESLLILKLYLNPDASSQEKDDILKELFANAIKEIKVTKLKHIEFWDGEIPLEKFTDLSQTVHNLEDHSMLYAQNESLSAMRPSPTYKAEKIIWDNNTKFSWF</sequence>
<dbReference type="GO" id="GO:0016747">
    <property type="term" value="F:acyltransferase activity, transferring groups other than amino-acyl groups"/>
    <property type="evidence" value="ECO:0007669"/>
    <property type="project" value="InterPro"/>
</dbReference>
<feature type="domain" description="N-acetyltransferase" evidence="1">
    <location>
        <begin position="30"/>
        <end position="193"/>
    </location>
</feature>
<proteinExistence type="predicted"/>
<dbReference type="PANTHER" id="PTHR34815:SF2">
    <property type="entry name" value="N-ACETYLTRANSFERASE DOMAIN-CONTAINING PROTEIN"/>
    <property type="match status" value="1"/>
</dbReference>
<dbReference type="InterPro" id="IPR000182">
    <property type="entry name" value="GNAT_dom"/>
</dbReference>
<reference evidence="2 3" key="1">
    <citation type="submission" date="2016-08" db="EMBL/GenBank/DDBJ databases">
        <title>Draft genome sequence of allopolyploid Zygosaccharomyces rouxii.</title>
        <authorList>
            <person name="Watanabe J."/>
            <person name="Uehara K."/>
            <person name="Mogi Y."/>
            <person name="Tsukioka Y."/>
        </authorList>
    </citation>
    <scope>NUCLEOTIDE SEQUENCE [LARGE SCALE GENOMIC DNA]</scope>
    <source>
        <strain evidence="2 3">NBRC 110957</strain>
    </source>
</reference>
<comment type="caution">
    <text evidence="2">The sequence shown here is derived from an EMBL/GenBank/DDBJ whole genome shotgun (WGS) entry which is preliminary data.</text>
</comment>
<dbReference type="PANTHER" id="PTHR34815">
    <property type="entry name" value="LYSINE ACETYLTRANSFERASE"/>
    <property type="match status" value="1"/>
</dbReference>
<evidence type="ECO:0000313" key="3">
    <source>
        <dbReference type="Proteomes" id="UP000187013"/>
    </source>
</evidence>
<dbReference type="PROSITE" id="PS51186">
    <property type="entry name" value="GNAT"/>
    <property type="match status" value="1"/>
</dbReference>
<dbReference type="InterPro" id="IPR053013">
    <property type="entry name" value="LAT"/>
</dbReference>
<dbReference type="AlphaFoldDB" id="A0A1Q3ABI1"/>
<evidence type="ECO:0000313" key="2">
    <source>
        <dbReference type="EMBL" id="GAV52980.1"/>
    </source>
</evidence>
<dbReference type="InterPro" id="IPR016181">
    <property type="entry name" value="Acyl_CoA_acyltransferase"/>
</dbReference>
<dbReference type="Pfam" id="PF22998">
    <property type="entry name" value="GNAT_LYC1-like"/>
    <property type="match status" value="1"/>
</dbReference>
<dbReference type="SUPFAM" id="SSF55729">
    <property type="entry name" value="Acyl-CoA N-acyltransferases (Nat)"/>
    <property type="match status" value="1"/>
</dbReference>
<dbReference type="EMBL" id="BDGX01000035">
    <property type="protein sequence ID" value="GAV52980.1"/>
    <property type="molecule type" value="Genomic_DNA"/>
</dbReference>
<dbReference type="Gene3D" id="3.40.630.30">
    <property type="match status" value="1"/>
</dbReference>
<dbReference type="Proteomes" id="UP000187013">
    <property type="component" value="Unassembled WGS sequence"/>
</dbReference>
<gene>
    <name evidence="2" type="ORF">ZYGR_0AI02620</name>
</gene>
<dbReference type="OrthoDB" id="2020070at2759"/>
<name>A0A1Q3ABI1_ZYGRO</name>
<protein>
    <recommendedName>
        <fullName evidence="1">N-acetyltransferase domain-containing protein</fullName>
    </recommendedName>
</protein>